<comment type="caution">
    <text evidence="1">The sequence shown here is derived from an EMBL/GenBank/DDBJ whole genome shotgun (WGS) entry which is preliminary data.</text>
</comment>
<gene>
    <name evidence="1" type="ORF">MM236_08485</name>
</gene>
<dbReference type="Gene3D" id="3.10.450.620">
    <property type="entry name" value="JHP933, nucleotidyltransferase-like core domain"/>
    <property type="match status" value="1"/>
</dbReference>
<proteinExistence type="predicted"/>
<organism evidence="1 2">
    <name type="scientific">Belliella calami</name>
    <dbReference type="NCBI Taxonomy" id="2923436"/>
    <lineage>
        <taxon>Bacteria</taxon>
        <taxon>Pseudomonadati</taxon>
        <taxon>Bacteroidota</taxon>
        <taxon>Cytophagia</taxon>
        <taxon>Cytophagales</taxon>
        <taxon>Cyclobacteriaceae</taxon>
        <taxon>Belliella</taxon>
    </lineage>
</organism>
<reference evidence="1" key="1">
    <citation type="submission" date="2022-03" db="EMBL/GenBank/DDBJ databases">
        <title>De novo assembled genomes of Belliella spp. (Cyclobacteriaceae) strains.</title>
        <authorList>
            <person name="Szabo A."/>
            <person name="Korponai K."/>
            <person name="Felfoldi T."/>
        </authorList>
    </citation>
    <scope>NUCLEOTIDE SEQUENCE</scope>
    <source>
        <strain evidence="1">DSM 107340</strain>
    </source>
</reference>
<evidence type="ECO:0000313" key="1">
    <source>
        <dbReference type="EMBL" id="MCH7398023.1"/>
    </source>
</evidence>
<evidence type="ECO:0000313" key="2">
    <source>
        <dbReference type="Proteomes" id="UP001165488"/>
    </source>
</evidence>
<accession>A0ABS9UNB7</accession>
<protein>
    <submittedName>
        <fullName evidence="1">Nucleotidyl transferase AbiEii/AbiGii toxin family protein</fullName>
    </submittedName>
</protein>
<name>A0ABS9UNB7_9BACT</name>
<dbReference type="GO" id="GO:0016740">
    <property type="term" value="F:transferase activity"/>
    <property type="evidence" value="ECO:0007669"/>
    <property type="project" value="UniProtKB-KW"/>
</dbReference>
<keyword evidence="1" id="KW-0808">Transferase</keyword>
<dbReference type="Proteomes" id="UP001165488">
    <property type="component" value="Unassembled WGS sequence"/>
</dbReference>
<dbReference type="EMBL" id="JAKZGS010000005">
    <property type="protein sequence ID" value="MCH7398023.1"/>
    <property type="molecule type" value="Genomic_DNA"/>
</dbReference>
<sequence length="253" mass="29857">MKKAVSSILLNTIKELQSLQSLEKFSLAGGTNLALRFNHRESVDIDLFCTEIIGFKGFKSIQQEVENYFRDNAFSFIDPTNINDQYTFLRFFIKCNSVVIKVDLIQNMKTMDPIEEIEGIRLFSLRDIGLFKLLSASSRPAKKDIYDLYYITEQIPIIELYQTLLEKYTRFNGEKDRSIFDLDKEENAIHNPLLLLRFDSNYKLSKDKMMHSHDNIIIMENSVSWRMASIHWRMQIRRLCLHLNIEYPSPRKH</sequence>
<keyword evidence="2" id="KW-1185">Reference proteome</keyword>
<dbReference type="InterPro" id="IPR014942">
    <property type="entry name" value="AbiEii"/>
</dbReference>
<dbReference type="RefSeq" id="WP_241274536.1">
    <property type="nucleotide sequence ID" value="NZ_JAKZGS010000005.1"/>
</dbReference>
<dbReference type="Pfam" id="PF08843">
    <property type="entry name" value="AbiEii"/>
    <property type="match status" value="1"/>
</dbReference>